<evidence type="ECO:0000256" key="1">
    <source>
        <dbReference type="SAM" id="MobiDB-lite"/>
    </source>
</evidence>
<feature type="compositionally biased region" description="Basic and acidic residues" evidence="1">
    <location>
        <begin position="56"/>
        <end position="105"/>
    </location>
</feature>
<feature type="region of interest" description="Disordered" evidence="1">
    <location>
        <begin position="1"/>
        <end position="105"/>
    </location>
</feature>
<feature type="compositionally biased region" description="Basic and acidic residues" evidence="1">
    <location>
        <begin position="33"/>
        <end position="48"/>
    </location>
</feature>
<protein>
    <submittedName>
        <fullName evidence="2">Uncharacterized protein</fullName>
    </submittedName>
</protein>
<name>A0A6H1ZYG5_9ZZZZ</name>
<dbReference type="AlphaFoldDB" id="A0A6H1ZYG5"/>
<feature type="compositionally biased region" description="Acidic residues" evidence="1">
    <location>
        <begin position="20"/>
        <end position="32"/>
    </location>
</feature>
<organism evidence="2">
    <name type="scientific">viral metagenome</name>
    <dbReference type="NCBI Taxonomy" id="1070528"/>
    <lineage>
        <taxon>unclassified sequences</taxon>
        <taxon>metagenomes</taxon>
        <taxon>organismal metagenomes</taxon>
    </lineage>
</organism>
<proteinExistence type="predicted"/>
<evidence type="ECO:0000313" key="2">
    <source>
        <dbReference type="EMBL" id="QJA52519.1"/>
    </source>
</evidence>
<dbReference type="EMBL" id="MT145073">
    <property type="protein sequence ID" value="QJI03266.1"/>
    <property type="molecule type" value="Genomic_DNA"/>
</dbReference>
<reference evidence="2" key="1">
    <citation type="submission" date="2020-03" db="EMBL/GenBank/DDBJ databases">
        <title>The deep terrestrial virosphere.</title>
        <authorList>
            <person name="Holmfeldt K."/>
            <person name="Nilsson E."/>
            <person name="Simone D."/>
            <person name="Lopez-Fernandez M."/>
            <person name="Wu X."/>
            <person name="de Brujin I."/>
            <person name="Lundin D."/>
            <person name="Andersson A."/>
            <person name="Bertilsson S."/>
            <person name="Dopson M."/>
        </authorList>
    </citation>
    <scope>NUCLEOTIDE SEQUENCE</scope>
    <source>
        <strain evidence="2">TM448A02781</strain>
        <strain evidence="3">TM448B04411</strain>
    </source>
</reference>
<feature type="region of interest" description="Disordered" evidence="1">
    <location>
        <begin position="208"/>
        <end position="263"/>
    </location>
</feature>
<feature type="compositionally biased region" description="Polar residues" evidence="1">
    <location>
        <begin position="210"/>
        <end position="241"/>
    </location>
</feature>
<gene>
    <name evidence="2" type="ORF">TM448A02781_0007</name>
    <name evidence="3" type="ORF">TM448B04411_0004</name>
</gene>
<dbReference type="EMBL" id="MT144346">
    <property type="protein sequence ID" value="QJA52519.1"/>
    <property type="molecule type" value="Genomic_DNA"/>
</dbReference>
<accession>A0A6H1ZYG5</accession>
<evidence type="ECO:0000313" key="3">
    <source>
        <dbReference type="EMBL" id="QJI03266.1"/>
    </source>
</evidence>
<sequence>MNREVNTEVQELDGDKIAEEGQENEDEDEVIVPEDKIPTEKQAIESKTSEPSPEDDLSKQNGLKDVDGETPKERGLRAELTRLRQERRIERQTVTDPAKEAPKEDKLQKLRENYSDEEITKMEEAIDVIASSKGYIKKEQSFQQVANEVLEDFISDNPEYNPEKDPDDIRWNRFKNILIQDYNISGKTGRQLKVIYAKVHRDIQEELGETITNPHNPKKTQAQAQKIKSVSHTGGTRNQPSKGKLNVDDSTKSLFKGFSDDDF</sequence>